<evidence type="ECO:0000313" key="9">
    <source>
        <dbReference type="EMBL" id="RPA88161.1"/>
    </source>
</evidence>
<proteinExistence type="inferred from homology"/>
<keyword evidence="10" id="KW-1185">Reference proteome</keyword>
<dbReference type="CDD" id="cd00076">
    <property type="entry name" value="HFD_SF"/>
    <property type="match status" value="1"/>
</dbReference>
<organism evidence="9 10">
    <name type="scientific">Ascobolus immersus RN42</name>
    <dbReference type="NCBI Taxonomy" id="1160509"/>
    <lineage>
        <taxon>Eukaryota</taxon>
        <taxon>Fungi</taxon>
        <taxon>Dikarya</taxon>
        <taxon>Ascomycota</taxon>
        <taxon>Pezizomycotina</taxon>
        <taxon>Pezizomycetes</taxon>
        <taxon>Pezizales</taxon>
        <taxon>Ascobolaceae</taxon>
        <taxon>Ascobolus</taxon>
    </lineage>
</organism>
<dbReference type="InterPro" id="IPR019473">
    <property type="entry name" value="TFIID_su8_C"/>
</dbReference>
<evidence type="ECO:0000256" key="1">
    <source>
        <dbReference type="ARBA" id="ARBA00004123"/>
    </source>
</evidence>
<evidence type="ECO:0000256" key="5">
    <source>
        <dbReference type="ARBA" id="ARBA00023163"/>
    </source>
</evidence>
<dbReference type="STRING" id="1160509.A0A3N4IV60"/>
<dbReference type="PANTHER" id="PTHR46469">
    <property type="entry name" value="TRANSCRIPTION INITIATION FACTOR TFIID SUBUNIT 8"/>
    <property type="match status" value="1"/>
</dbReference>
<dbReference type="Pfam" id="PF10406">
    <property type="entry name" value="TAF8_C"/>
    <property type="match status" value="1"/>
</dbReference>
<keyword evidence="5" id="KW-0804">Transcription</keyword>
<keyword evidence="4" id="KW-0805">Transcription regulation</keyword>
<feature type="compositionally biased region" description="Low complexity" evidence="7">
    <location>
        <begin position="20"/>
        <end position="32"/>
    </location>
</feature>
<dbReference type="OrthoDB" id="2193813at2759"/>
<sequence length="403" mass="44544">MSDPSPPKKRRMDNSSFNASMTSTTSTQTASSRSKEGRSASTSGGSSEPKSRLPPTPNPLPEGAAAVVPYDVAENLLRVACAKGIKQAGFTGWTPMAGERVLEMVEQRLLDITKLIHRSMIASRRTRPAPDDFIFAIHDFKEIIETEAHKTRTGQIPTHHAPEASKSPLQTHTPPITPPNDPSKKPATLPPKPIPSELARKRKRALSLPPIPSTPLLLTPPSSPIFKTQLDKKFLPPGPPPSTGSGSLSKLPRFLPPMPPAHTYKFTPTYIREFGNNDNRQSRERVREEARKGEKALRSLILQIQNAQKKAEEGPGGDKSEEKAGRRKKEREELWRECFEKLCGGSEEGGDARTDDSALEAQQGKKKKRKKEVEVLPEPVNWERDRYWRKVARKGGFGSGVKG</sequence>
<protein>
    <recommendedName>
        <fullName evidence="3">Transcription initiation factor TFIID subunit 8</fullName>
    </recommendedName>
</protein>
<feature type="compositionally biased region" description="Polar residues" evidence="7">
    <location>
        <begin position="39"/>
        <end position="48"/>
    </location>
</feature>
<feature type="compositionally biased region" description="Low complexity" evidence="7">
    <location>
        <begin position="243"/>
        <end position="252"/>
    </location>
</feature>
<evidence type="ECO:0000256" key="4">
    <source>
        <dbReference type="ARBA" id="ARBA00023015"/>
    </source>
</evidence>
<comment type="subcellular location">
    <subcellularLocation>
        <location evidence="1">Nucleus</location>
    </subcellularLocation>
</comment>
<feature type="domain" description="Transcription factor TFIID subunit 8 C-terminal" evidence="8">
    <location>
        <begin position="251"/>
        <end position="300"/>
    </location>
</feature>
<feature type="compositionally biased region" description="Basic and acidic residues" evidence="7">
    <location>
        <begin position="309"/>
        <end position="340"/>
    </location>
</feature>
<dbReference type="GO" id="GO:0046982">
    <property type="term" value="F:protein heterodimerization activity"/>
    <property type="evidence" value="ECO:0007669"/>
    <property type="project" value="InterPro"/>
</dbReference>
<name>A0A3N4IV60_ASCIM</name>
<accession>A0A3N4IV60</accession>
<evidence type="ECO:0000256" key="2">
    <source>
        <dbReference type="ARBA" id="ARBA00008767"/>
    </source>
</evidence>
<reference evidence="9 10" key="1">
    <citation type="journal article" date="2018" name="Nat. Ecol. Evol.">
        <title>Pezizomycetes genomes reveal the molecular basis of ectomycorrhizal truffle lifestyle.</title>
        <authorList>
            <person name="Murat C."/>
            <person name="Payen T."/>
            <person name="Noel B."/>
            <person name="Kuo A."/>
            <person name="Morin E."/>
            <person name="Chen J."/>
            <person name="Kohler A."/>
            <person name="Krizsan K."/>
            <person name="Balestrini R."/>
            <person name="Da Silva C."/>
            <person name="Montanini B."/>
            <person name="Hainaut M."/>
            <person name="Levati E."/>
            <person name="Barry K.W."/>
            <person name="Belfiori B."/>
            <person name="Cichocki N."/>
            <person name="Clum A."/>
            <person name="Dockter R.B."/>
            <person name="Fauchery L."/>
            <person name="Guy J."/>
            <person name="Iotti M."/>
            <person name="Le Tacon F."/>
            <person name="Lindquist E.A."/>
            <person name="Lipzen A."/>
            <person name="Malagnac F."/>
            <person name="Mello A."/>
            <person name="Molinier V."/>
            <person name="Miyauchi S."/>
            <person name="Poulain J."/>
            <person name="Riccioni C."/>
            <person name="Rubini A."/>
            <person name="Sitrit Y."/>
            <person name="Splivallo R."/>
            <person name="Traeger S."/>
            <person name="Wang M."/>
            <person name="Zifcakova L."/>
            <person name="Wipf D."/>
            <person name="Zambonelli A."/>
            <person name="Paolocci F."/>
            <person name="Nowrousian M."/>
            <person name="Ottonello S."/>
            <person name="Baldrian P."/>
            <person name="Spatafora J.W."/>
            <person name="Henrissat B."/>
            <person name="Nagy L.G."/>
            <person name="Aury J.M."/>
            <person name="Wincker P."/>
            <person name="Grigoriev I.V."/>
            <person name="Bonfante P."/>
            <person name="Martin F.M."/>
        </authorList>
    </citation>
    <scope>NUCLEOTIDE SEQUENCE [LARGE SCALE GENOMIC DNA]</scope>
    <source>
        <strain evidence="9 10">RN42</strain>
    </source>
</reference>
<feature type="compositionally biased region" description="Basic and acidic residues" evidence="7">
    <location>
        <begin position="280"/>
        <end position="297"/>
    </location>
</feature>
<gene>
    <name evidence="9" type="ORF">BJ508DRAFT_3239</name>
</gene>
<evidence type="ECO:0000259" key="8">
    <source>
        <dbReference type="Pfam" id="PF10406"/>
    </source>
</evidence>
<evidence type="ECO:0000256" key="6">
    <source>
        <dbReference type="ARBA" id="ARBA00023242"/>
    </source>
</evidence>
<dbReference type="Proteomes" id="UP000275078">
    <property type="component" value="Unassembled WGS sequence"/>
</dbReference>
<feature type="region of interest" description="Disordered" evidence="7">
    <location>
        <begin position="207"/>
        <end position="376"/>
    </location>
</feature>
<dbReference type="GO" id="GO:0005669">
    <property type="term" value="C:transcription factor TFIID complex"/>
    <property type="evidence" value="ECO:0007669"/>
    <property type="project" value="InterPro"/>
</dbReference>
<dbReference type="PANTHER" id="PTHR46469:SF1">
    <property type="entry name" value="TRANSCRIPTION INITIATION FACTOR TFIID SUBUNIT 8"/>
    <property type="match status" value="1"/>
</dbReference>
<dbReference type="Gene3D" id="1.10.20.10">
    <property type="entry name" value="Histone, subunit A"/>
    <property type="match status" value="1"/>
</dbReference>
<feature type="region of interest" description="Disordered" evidence="7">
    <location>
        <begin position="151"/>
        <end position="195"/>
    </location>
</feature>
<dbReference type="GO" id="GO:0006367">
    <property type="term" value="P:transcription initiation at RNA polymerase II promoter"/>
    <property type="evidence" value="ECO:0007669"/>
    <property type="project" value="TreeGrafter"/>
</dbReference>
<dbReference type="InterPro" id="IPR009072">
    <property type="entry name" value="Histone-fold"/>
</dbReference>
<comment type="similarity">
    <text evidence="2">Belongs to the TAF8 family.</text>
</comment>
<feature type="region of interest" description="Disordered" evidence="7">
    <location>
        <begin position="1"/>
        <end position="62"/>
    </location>
</feature>
<evidence type="ECO:0000256" key="3">
    <source>
        <dbReference type="ARBA" id="ARBA00017307"/>
    </source>
</evidence>
<evidence type="ECO:0000256" key="7">
    <source>
        <dbReference type="SAM" id="MobiDB-lite"/>
    </source>
</evidence>
<keyword evidence="6" id="KW-0539">Nucleus</keyword>
<evidence type="ECO:0000313" key="10">
    <source>
        <dbReference type="Proteomes" id="UP000275078"/>
    </source>
</evidence>
<dbReference type="CDD" id="cd08049">
    <property type="entry name" value="TAF8"/>
    <property type="match status" value="1"/>
</dbReference>
<dbReference type="AlphaFoldDB" id="A0A3N4IV60"/>
<dbReference type="EMBL" id="ML119645">
    <property type="protein sequence ID" value="RPA88161.1"/>
    <property type="molecule type" value="Genomic_DNA"/>
</dbReference>
<dbReference type="InterPro" id="IPR037818">
    <property type="entry name" value="TAF8"/>
</dbReference>